<dbReference type="Proteomes" id="UP001221757">
    <property type="component" value="Unassembled WGS sequence"/>
</dbReference>
<dbReference type="AlphaFoldDB" id="A0AAD7D4U0"/>
<dbReference type="EMBL" id="JARKIE010000132">
    <property type="protein sequence ID" value="KAJ7678674.1"/>
    <property type="molecule type" value="Genomic_DNA"/>
</dbReference>
<gene>
    <name evidence="2" type="ORF">B0H17DRAFT_1078024</name>
</gene>
<comment type="caution">
    <text evidence="2">The sequence shown here is derived from an EMBL/GenBank/DDBJ whole genome shotgun (WGS) entry which is preliminary data.</text>
</comment>
<reference evidence="2" key="1">
    <citation type="submission" date="2023-03" db="EMBL/GenBank/DDBJ databases">
        <title>Massive genome expansion in bonnet fungi (Mycena s.s.) driven by repeated elements and novel gene families across ecological guilds.</title>
        <authorList>
            <consortium name="Lawrence Berkeley National Laboratory"/>
            <person name="Harder C.B."/>
            <person name="Miyauchi S."/>
            <person name="Viragh M."/>
            <person name="Kuo A."/>
            <person name="Thoen E."/>
            <person name="Andreopoulos B."/>
            <person name="Lu D."/>
            <person name="Skrede I."/>
            <person name="Drula E."/>
            <person name="Henrissat B."/>
            <person name="Morin E."/>
            <person name="Kohler A."/>
            <person name="Barry K."/>
            <person name="LaButti K."/>
            <person name="Morin E."/>
            <person name="Salamov A."/>
            <person name="Lipzen A."/>
            <person name="Mereny Z."/>
            <person name="Hegedus B."/>
            <person name="Baldrian P."/>
            <person name="Stursova M."/>
            <person name="Weitz H."/>
            <person name="Taylor A."/>
            <person name="Grigoriev I.V."/>
            <person name="Nagy L.G."/>
            <person name="Martin F."/>
            <person name="Kauserud H."/>
        </authorList>
    </citation>
    <scope>NUCLEOTIDE SEQUENCE</scope>
    <source>
        <strain evidence="2">CBHHK067</strain>
    </source>
</reference>
<proteinExistence type="predicted"/>
<accession>A0AAD7D4U0</accession>
<organism evidence="2 3">
    <name type="scientific">Mycena rosella</name>
    <name type="common">Pink bonnet</name>
    <name type="synonym">Agaricus rosellus</name>
    <dbReference type="NCBI Taxonomy" id="1033263"/>
    <lineage>
        <taxon>Eukaryota</taxon>
        <taxon>Fungi</taxon>
        <taxon>Dikarya</taxon>
        <taxon>Basidiomycota</taxon>
        <taxon>Agaricomycotina</taxon>
        <taxon>Agaricomycetes</taxon>
        <taxon>Agaricomycetidae</taxon>
        <taxon>Agaricales</taxon>
        <taxon>Marasmiineae</taxon>
        <taxon>Mycenaceae</taxon>
        <taxon>Mycena</taxon>
    </lineage>
</organism>
<keyword evidence="1" id="KW-0812">Transmembrane</keyword>
<keyword evidence="1" id="KW-0472">Membrane</keyword>
<feature type="transmembrane region" description="Helical" evidence="1">
    <location>
        <begin position="79"/>
        <end position="105"/>
    </location>
</feature>
<evidence type="ECO:0000313" key="3">
    <source>
        <dbReference type="Proteomes" id="UP001221757"/>
    </source>
</evidence>
<protein>
    <submittedName>
        <fullName evidence="2">Uncharacterized protein</fullName>
    </submittedName>
</protein>
<name>A0AAD7D4U0_MYCRO</name>
<evidence type="ECO:0000313" key="2">
    <source>
        <dbReference type="EMBL" id="KAJ7678674.1"/>
    </source>
</evidence>
<keyword evidence="1" id="KW-1133">Transmembrane helix</keyword>
<keyword evidence="3" id="KW-1185">Reference proteome</keyword>
<feature type="transmembrane region" description="Helical" evidence="1">
    <location>
        <begin position="39"/>
        <end position="59"/>
    </location>
</feature>
<sequence>MAPYQFLTLAWLVGFLRRWRNKHSSMINRAMIGDRRAILLLRVMFSSWSFLALLGTNIQCIPAFKGSDWRKPLRNEPNLFFFGAVIDIFPFALGVVDFTVLTPLFKTRAYLTRLL</sequence>
<evidence type="ECO:0000256" key="1">
    <source>
        <dbReference type="SAM" id="Phobius"/>
    </source>
</evidence>